<protein>
    <submittedName>
        <fullName evidence="2">Uncharacterized protein</fullName>
    </submittedName>
</protein>
<evidence type="ECO:0000256" key="1">
    <source>
        <dbReference type="SAM" id="MobiDB-lite"/>
    </source>
</evidence>
<comment type="caution">
    <text evidence="2">The sequence shown here is derived from an EMBL/GenBank/DDBJ whole genome shotgun (WGS) entry which is preliminary data.</text>
</comment>
<accession>A0AAN8HJF2</accession>
<evidence type="ECO:0000313" key="3">
    <source>
        <dbReference type="Proteomes" id="UP001331515"/>
    </source>
</evidence>
<name>A0AAN8HJF2_CHAGU</name>
<reference evidence="2 3" key="1">
    <citation type="journal article" date="2023" name="Mol. Biol. Evol.">
        <title>Genomics of Secondarily Temperate Adaptation in the Only Non-Antarctic Icefish.</title>
        <authorList>
            <person name="Rivera-Colon A.G."/>
            <person name="Rayamajhi N."/>
            <person name="Minhas B.F."/>
            <person name="Madrigal G."/>
            <person name="Bilyk K.T."/>
            <person name="Yoon V."/>
            <person name="Hune M."/>
            <person name="Gregory S."/>
            <person name="Cheng C.H.C."/>
            <person name="Catchen J.M."/>
        </authorList>
    </citation>
    <scope>NUCLEOTIDE SEQUENCE [LARGE SCALE GENOMIC DNA]</scope>
    <source>
        <tissue evidence="2">White muscle</tissue>
    </source>
</reference>
<gene>
    <name evidence="2" type="ORF">CgunFtcFv8_008938</name>
</gene>
<keyword evidence="3" id="KW-1185">Reference proteome</keyword>
<dbReference type="Proteomes" id="UP001331515">
    <property type="component" value="Unassembled WGS sequence"/>
</dbReference>
<proteinExistence type="predicted"/>
<organism evidence="2 3">
    <name type="scientific">Champsocephalus gunnari</name>
    <name type="common">Mackerel icefish</name>
    <dbReference type="NCBI Taxonomy" id="52237"/>
    <lineage>
        <taxon>Eukaryota</taxon>
        <taxon>Metazoa</taxon>
        <taxon>Chordata</taxon>
        <taxon>Craniata</taxon>
        <taxon>Vertebrata</taxon>
        <taxon>Euteleostomi</taxon>
        <taxon>Actinopterygii</taxon>
        <taxon>Neopterygii</taxon>
        <taxon>Teleostei</taxon>
        <taxon>Neoteleostei</taxon>
        <taxon>Acanthomorphata</taxon>
        <taxon>Eupercaria</taxon>
        <taxon>Perciformes</taxon>
        <taxon>Notothenioidei</taxon>
        <taxon>Channichthyidae</taxon>
        <taxon>Champsocephalus</taxon>
    </lineage>
</organism>
<feature type="region of interest" description="Disordered" evidence="1">
    <location>
        <begin position="39"/>
        <end position="67"/>
    </location>
</feature>
<evidence type="ECO:0000313" key="2">
    <source>
        <dbReference type="EMBL" id="KAK5914499.1"/>
    </source>
</evidence>
<dbReference type="AlphaFoldDB" id="A0AAN8HJF2"/>
<dbReference type="EMBL" id="JAURVH010001527">
    <property type="protein sequence ID" value="KAK5914499.1"/>
    <property type="molecule type" value="Genomic_DNA"/>
</dbReference>
<sequence length="67" mass="7852">MEASMYDQPQVSTIPREMFIDDDDEEDVDDYTFRKHNRLKRDSGTSQTQGSLDSEDYEEIVTRKMGV</sequence>